<dbReference type="AlphaFoldDB" id="A0A482T7B1"/>
<comment type="caution">
    <text evidence="1">The sequence shown here is derived from an EMBL/GenBank/DDBJ whole genome shotgun (WGS) entry which is preliminary data.</text>
</comment>
<dbReference type="SUPFAM" id="SSF50037">
    <property type="entry name" value="C-terminal domain of transcriptional repressors"/>
    <property type="match status" value="1"/>
</dbReference>
<dbReference type="InterPro" id="IPR008988">
    <property type="entry name" value="Transcriptional_repressor_C"/>
</dbReference>
<evidence type="ECO:0000313" key="2">
    <source>
        <dbReference type="Proteomes" id="UP000294028"/>
    </source>
</evidence>
<organism evidence="1 2">
    <name type="scientific">Halogeometricum borinquense</name>
    <dbReference type="NCBI Taxonomy" id="60847"/>
    <lineage>
        <taxon>Archaea</taxon>
        <taxon>Methanobacteriati</taxon>
        <taxon>Methanobacteriota</taxon>
        <taxon>Stenosarchaea group</taxon>
        <taxon>Halobacteria</taxon>
        <taxon>Halobacteriales</taxon>
        <taxon>Haloferacaceae</taxon>
        <taxon>Halogeometricum</taxon>
    </lineage>
</organism>
<proteinExistence type="predicted"/>
<dbReference type="RefSeq" id="WP_129784048.1">
    <property type="nucleotide sequence ID" value="NZ_RZHH01000002.1"/>
</dbReference>
<protein>
    <submittedName>
        <fullName evidence="1">Iron dependent repressor-like protein</fullName>
    </submittedName>
</protein>
<dbReference type="Proteomes" id="UP000294028">
    <property type="component" value="Unassembled WGS sequence"/>
</dbReference>
<sequence length="80" mass="8834">MLSDVIEYYLKSIYGLQQKEEPPVRTSDLEERGVEPGARLDMVELTPIDTVTGCVDSKRVSFPTETAASIRVESLTEATA</sequence>
<name>A0A482T7B1_9EURY</name>
<accession>A0A482T7B1</accession>
<evidence type="ECO:0000313" key="1">
    <source>
        <dbReference type="EMBL" id="RYJ13620.1"/>
    </source>
</evidence>
<reference evidence="1 2" key="1">
    <citation type="submission" date="2018-12" db="EMBL/GenBank/DDBJ databases">
        <title>Genome analysis provides insights into bioremediation potentialities of Halogeometricum borinquense strain N11.</title>
        <authorList>
            <person name="Najjari A."/>
            <person name="Youssef N."/>
            <person name="Fhoula I."/>
            <person name="Ben Dhia O."/>
            <person name="Mahjoubi M."/>
            <person name="Ouzari H.I."/>
            <person name="Cherif A."/>
        </authorList>
    </citation>
    <scope>NUCLEOTIDE SEQUENCE [LARGE SCALE GENOMIC DNA]</scope>
    <source>
        <strain evidence="1 2">N11</strain>
    </source>
</reference>
<dbReference type="EMBL" id="RZHH01000002">
    <property type="protein sequence ID" value="RYJ13620.1"/>
    <property type="molecule type" value="Genomic_DNA"/>
</dbReference>
<gene>
    <name evidence="1" type="ORF">ELS19_06385</name>
</gene>